<dbReference type="InterPro" id="IPR052017">
    <property type="entry name" value="TSUP"/>
</dbReference>
<dbReference type="EMBL" id="JAFBRM010000005">
    <property type="protein sequence ID" value="MBM1715358.1"/>
    <property type="molecule type" value="Genomic_DNA"/>
</dbReference>
<dbReference type="Pfam" id="PF01925">
    <property type="entry name" value="TauE"/>
    <property type="match status" value="1"/>
</dbReference>
<dbReference type="PANTHER" id="PTHR30269">
    <property type="entry name" value="TRANSMEMBRANE PROTEIN YFCA"/>
    <property type="match status" value="1"/>
</dbReference>
<feature type="transmembrane region" description="Helical" evidence="8">
    <location>
        <begin position="36"/>
        <end position="61"/>
    </location>
</feature>
<evidence type="ECO:0000256" key="4">
    <source>
        <dbReference type="ARBA" id="ARBA00022475"/>
    </source>
</evidence>
<accession>A0AAE2W1A0</accession>
<dbReference type="AlphaFoldDB" id="A0AAE2W1A0"/>
<keyword evidence="7 8" id="KW-0472">Membrane</keyword>
<sequence>MEQLFPSLSILSLLLAFGIALVAGFVKGVVGFAQPLILISGLTLFLPPELALAGLIIPTLVTNAMQSLRHGPQAAWASVKAFRVFLICGGITLVIAAQMVRVVPEAVLLMAIGIPALAYAALQLGGLGFSLPRRSSKVEAAVGGIAGVLGGLSGVWGPPTVMYLTALGTPKADQLRVQGVIYGAGAVALFFAHLASGVLRADTIPFSILLILPAVLGMWAGGKVVDRIDQVIFKRATLVVLLLAGANLIRRAIF</sequence>
<keyword evidence="3" id="KW-0813">Transport</keyword>
<evidence type="ECO:0000256" key="6">
    <source>
        <dbReference type="ARBA" id="ARBA00022989"/>
    </source>
</evidence>
<evidence type="ECO:0000256" key="7">
    <source>
        <dbReference type="ARBA" id="ARBA00023136"/>
    </source>
</evidence>
<feature type="transmembrane region" description="Helical" evidence="8">
    <location>
        <begin position="179"/>
        <end position="199"/>
    </location>
</feature>
<evidence type="ECO:0000256" key="2">
    <source>
        <dbReference type="ARBA" id="ARBA00009142"/>
    </source>
</evidence>
<keyword evidence="5 8" id="KW-0812">Transmembrane</keyword>
<feature type="transmembrane region" description="Helical" evidence="8">
    <location>
        <begin position="81"/>
        <end position="100"/>
    </location>
</feature>
<comment type="similarity">
    <text evidence="2 8">Belongs to the 4-toluene sulfonate uptake permease (TSUP) (TC 2.A.102) family.</text>
</comment>
<organism evidence="9 10">
    <name type="scientific">Sulfitobacter geojensis</name>
    <dbReference type="NCBI Taxonomy" id="1342299"/>
    <lineage>
        <taxon>Bacteria</taxon>
        <taxon>Pseudomonadati</taxon>
        <taxon>Pseudomonadota</taxon>
        <taxon>Alphaproteobacteria</taxon>
        <taxon>Rhodobacterales</taxon>
        <taxon>Roseobacteraceae</taxon>
        <taxon>Sulfitobacter</taxon>
    </lineage>
</organism>
<evidence type="ECO:0000256" key="1">
    <source>
        <dbReference type="ARBA" id="ARBA00004651"/>
    </source>
</evidence>
<evidence type="ECO:0000256" key="5">
    <source>
        <dbReference type="ARBA" id="ARBA00022692"/>
    </source>
</evidence>
<dbReference type="RefSeq" id="WP_203243161.1">
    <property type="nucleotide sequence ID" value="NZ_CANKZB010000003.1"/>
</dbReference>
<feature type="transmembrane region" description="Helical" evidence="8">
    <location>
        <begin position="141"/>
        <end position="159"/>
    </location>
</feature>
<evidence type="ECO:0000256" key="8">
    <source>
        <dbReference type="RuleBase" id="RU363041"/>
    </source>
</evidence>
<feature type="transmembrane region" description="Helical" evidence="8">
    <location>
        <begin position="106"/>
        <end position="129"/>
    </location>
</feature>
<evidence type="ECO:0000313" key="9">
    <source>
        <dbReference type="EMBL" id="MBM1715358.1"/>
    </source>
</evidence>
<name>A0AAE2W1A0_9RHOB</name>
<dbReference type="Proteomes" id="UP000732193">
    <property type="component" value="Unassembled WGS sequence"/>
</dbReference>
<protein>
    <recommendedName>
        <fullName evidence="8">Probable membrane transporter protein</fullName>
    </recommendedName>
</protein>
<feature type="transmembrane region" description="Helical" evidence="8">
    <location>
        <begin position="231"/>
        <end position="249"/>
    </location>
</feature>
<evidence type="ECO:0000313" key="10">
    <source>
        <dbReference type="Proteomes" id="UP000732193"/>
    </source>
</evidence>
<keyword evidence="4 8" id="KW-1003">Cell membrane</keyword>
<dbReference type="GO" id="GO:0005886">
    <property type="term" value="C:plasma membrane"/>
    <property type="evidence" value="ECO:0007669"/>
    <property type="project" value="UniProtKB-SubCell"/>
</dbReference>
<feature type="transmembrane region" description="Helical" evidence="8">
    <location>
        <begin position="206"/>
        <end position="225"/>
    </location>
</feature>
<dbReference type="PANTHER" id="PTHR30269:SF32">
    <property type="entry name" value="MEMBRANE TRANSPORTER PROTEIN-RELATED"/>
    <property type="match status" value="1"/>
</dbReference>
<evidence type="ECO:0000256" key="3">
    <source>
        <dbReference type="ARBA" id="ARBA00022448"/>
    </source>
</evidence>
<keyword evidence="6 8" id="KW-1133">Transmembrane helix</keyword>
<keyword evidence="10" id="KW-1185">Reference proteome</keyword>
<reference evidence="9 10" key="1">
    <citation type="submission" date="2021-01" db="EMBL/GenBank/DDBJ databases">
        <title>Diatom-associated Roseobacters Show Island Model of Population Structure.</title>
        <authorList>
            <person name="Qu L."/>
            <person name="Feng X."/>
            <person name="Chen Y."/>
            <person name="Li L."/>
            <person name="Wang X."/>
            <person name="Hu Z."/>
            <person name="Wang H."/>
            <person name="Luo H."/>
        </authorList>
    </citation>
    <scope>NUCLEOTIDE SEQUENCE [LARGE SCALE GENOMIC DNA]</scope>
    <source>
        <strain evidence="9 10">TR60-84</strain>
    </source>
</reference>
<gene>
    <name evidence="9" type="ORF">JQV55_17450</name>
</gene>
<comment type="subcellular location">
    <subcellularLocation>
        <location evidence="1 8">Cell membrane</location>
        <topology evidence="1 8">Multi-pass membrane protein</topology>
    </subcellularLocation>
</comment>
<proteinExistence type="inferred from homology"/>
<comment type="caution">
    <text evidence="9">The sequence shown here is derived from an EMBL/GenBank/DDBJ whole genome shotgun (WGS) entry which is preliminary data.</text>
</comment>
<dbReference type="InterPro" id="IPR002781">
    <property type="entry name" value="TM_pro_TauE-like"/>
</dbReference>